<evidence type="ECO:0000256" key="2">
    <source>
        <dbReference type="ARBA" id="ARBA00022741"/>
    </source>
</evidence>
<dbReference type="Proteomes" id="UP000322553">
    <property type="component" value="Chromosome"/>
</dbReference>
<dbReference type="Pfam" id="PF01121">
    <property type="entry name" value="CoaE"/>
    <property type="match status" value="1"/>
</dbReference>
<dbReference type="GO" id="GO:0004140">
    <property type="term" value="F:dephospho-CoA kinase activity"/>
    <property type="evidence" value="ECO:0007669"/>
    <property type="project" value="UniProtKB-UniRule"/>
</dbReference>
<keyword evidence="4 5" id="KW-0173">Coenzyme A biosynthesis</keyword>
<organism evidence="7 8">
    <name type="scientific">Kushneria phosphatilytica</name>
    <dbReference type="NCBI Taxonomy" id="657387"/>
    <lineage>
        <taxon>Bacteria</taxon>
        <taxon>Pseudomonadati</taxon>
        <taxon>Pseudomonadota</taxon>
        <taxon>Gammaproteobacteria</taxon>
        <taxon>Oceanospirillales</taxon>
        <taxon>Halomonadaceae</taxon>
        <taxon>Kushneria</taxon>
    </lineage>
</organism>
<evidence type="ECO:0000313" key="8">
    <source>
        <dbReference type="Proteomes" id="UP000322553"/>
    </source>
</evidence>
<evidence type="ECO:0000256" key="1">
    <source>
        <dbReference type="ARBA" id="ARBA00009018"/>
    </source>
</evidence>
<dbReference type="STRING" id="657387.BH688_06115"/>
<name>A0A1S1P1L4_9GAMM</name>
<dbReference type="InterPro" id="IPR001977">
    <property type="entry name" value="Depp_CoAkinase"/>
</dbReference>
<dbReference type="Gene3D" id="3.40.50.300">
    <property type="entry name" value="P-loop containing nucleotide triphosphate hydrolases"/>
    <property type="match status" value="1"/>
</dbReference>
<keyword evidence="5 7" id="KW-0418">Kinase</keyword>
<dbReference type="OrthoDB" id="9812943at2"/>
<dbReference type="UniPathway" id="UPA00241">
    <property type="reaction ID" value="UER00356"/>
</dbReference>
<protein>
    <recommendedName>
        <fullName evidence="5 6">Dephospho-CoA kinase</fullName>
        <ecNumber evidence="5 6">2.7.1.24</ecNumber>
    </recommendedName>
    <alternativeName>
        <fullName evidence="5">Dephosphocoenzyme A kinase</fullName>
    </alternativeName>
</protein>
<comment type="pathway">
    <text evidence="5">Cofactor biosynthesis; coenzyme A biosynthesis; CoA from (R)-pantothenate: step 5/5.</text>
</comment>
<dbReference type="GO" id="GO:0005737">
    <property type="term" value="C:cytoplasm"/>
    <property type="evidence" value="ECO:0007669"/>
    <property type="project" value="UniProtKB-SubCell"/>
</dbReference>
<keyword evidence="5 7" id="KW-0808">Transferase</keyword>
<reference evidence="7 8" key="1">
    <citation type="submission" date="2019-08" db="EMBL/GenBank/DDBJ databases">
        <title>Complete genome sequence of Kushneria sp. YCWA18, a halophilic phosphate-solubilizing bacterium isolated from Daqiao saltern in China.</title>
        <authorList>
            <person name="Du G.-X."/>
            <person name="Qu L.-Y."/>
        </authorList>
    </citation>
    <scope>NUCLEOTIDE SEQUENCE [LARGE SCALE GENOMIC DNA]</scope>
    <source>
        <strain evidence="7 8">YCWA18</strain>
    </source>
</reference>
<keyword evidence="8" id="KW-1185">Reference proteome</keyword>
<sequence length="207" mass="23240">MIVGLTGGIASGKSTVARRFGELGAAWLDADDIAREIVAPGEPALDEIRDQFGAGMINAEGQLDRARLRQCIFRDEKRRKVLEAITHPRIRERIVTRLEQFRQNGADYALLVSPLLLETDQHRLVNRVLVVDVDEALQLSRTLQRDGVDAEHVRSIIAAQLPRETRLAEADDIIDNRGNEQTLDEQVKRLDTLYRQLAHDLSTASSE</sequence>
<keyword evidence="2 5" id="KW-0547">Nucleotide-binding</keyword>
<dbReference type="NCBIfam" id="TIGR00152">
    <property type="entry name" value="dephospho-CoA kinase"/>
    <property type="match status" value="1"/>
</dbReference>
<evidence type="ECO:0000256" key="4">
    <source>
        <dbReference type="ARBA" id="ARBA00022993"/>
    </source>
</evidence>
<keyword evidence="3 5" id="KW-0067">ATP-binding</keyword>
<dbReference type="GO" id="GO:0005524">
    <property type="term" value="F:ATP binding"/>
    <property type="evidence" value="ECO:0007669"/>
    <property type="project" value="UniProtKB-UniRule"/>
</dbReference>
<evidence type="ECO:0000256" key="6">
    <source>
        <dbReference type="NCBIfam" id="TIGR00152"/>
    </source>
</evidence>
<dbReference type="PANTHER" id="PTHR10695">
    <property type="entry name" value="DEPHOSPHO-COA KINASE-RELATED"/>
    <property type="match status" value="1"/>
</dbReference>
<dbReference type="AlphaFoldDB" id="A0A1S1P1L4"/>
<feature type="binding site" evidence="5">
    <location>
        <begin position="10"/>
        <end position="15"/>
    </location>
    <ligand>
        <name>ATP</name>
        <dbReference type="ChEBI" id="CHEBI:30616"/>
    </ligand>
</feature>
<dbReference type="InterPro" id="IPR027417">
    <property type="entry name" value="P-loop_NTPase"/>
</dbReference>
<keyword evidence="5" id="KW-0963">Cytoplasm</keyword>
<dbReference type="EC" id="2.7.1.24" evidence="5 6"/>
<proteinExistence type="inferred from homology"/>
<evidence type="ECO:0000256" key="5">
    <source>
        <dbReference type="HAMAP-Rule" id="MF_00376"/>
    </source>
</evidence>
<dbReference type="EMBL" id="CP043420">
    <property type="protein sequence ID" value="QEL12817.1"/>
    <property type="molecule type" value="Genomic_DNA"/>
</dbReference>
<comment type="subcellular location">
    <subcellularLocation>
        <location evidence="5">Cytoplasm</location>
    </subcellularLocation>
</comment>
<dbReference type="CDD" id="cd02022">
    <property type="entry name" value="DPCK"/>
    <property type="match status" value="1"/>
</dbReference>
<dbReference type="PANTHER" id="PTHR10695:SF46">
    <property type="entry name" value="BIFUNCTIONAL COENZYME A SYNTHASE-RELATED"/>
    <property type="match status" value="1"/>
</dbReference>
<comment type="function">
    <text evidence="5">Catalyzes the phosphorylation of the 3'-hydroxyl group of dephosphocoenzyme A to form coenzyme A.</text>
</comment>
<accession>A0A1S1P1L4</accession>
<evidence type="ECO:0000256" key="3">
    <source>
        <dbReference type="ARBA" id="ARBA00022840"/>
    </source>
</evidence>
<dbReference type="KEGG" id="kuy:FY550_09855"/>
<dbReference type="PROSITE" id="PS51219">
    <property type="entry name" value="DPCK"/>
    <property type="match status" value="1"/>
</dbReference>
<comment type="similarity">
    <text evidence="1 5">Belongs to the CoaE family.</text>
</comment>
<dbReference type="HAMAP" id="MF_00376">
    <property type="entry name" value="Dephospho_CoA_kinase"/>
    <property type="match status" value="1"/>
</dbReference>
<dbReference type="GO" id="GO:0015937">
    <property type="term" value="P:coenzyme A biosynthetic process"/>
    <property type="evidence" value="ECO:0007669"/>
    <property type="project" value="UniProtKB-UniRule"/>
</dbReference>
<evidence type="ECO:0000313" key="7">
    <source>
        <dbReference type="EMBL" id="QEL12817.1"/>
    </source>
</evidence>
<comment type="catalytic activity">
    <reaction evidence="5">
        <text>3'-dephospho-CoA + ATP = ADP + CoA + H(+)</text>
        <dbReference type="Rhea" id="RHEA:18245"/>
        <dbReference type="ChEBI" id="CHEBI:15378"/>
        <dbReference type="ChEBI" id="CHEBI:30616"/>
        <dbReference type="ChEBI" id="CHEBI:57287"/>
        <dbReference type="ChEBI" id="CHEBI:57328"/>
        <dbReference type="ChEBI" id="CHEBI:456216"/>
        <dbReference type="EC" id="2.7.1.24"/>
    </reaction>
</comment>
<dbReference type="SUPFAM" id="SSF52540">
    <property type="entry name" value="P-loop containing nucleoside triphosphate hydrolases"/>
    <property type="match status" value="1"/>
</dbReference>
<gene>
    <name evidence="5" type="primary">coaE</name>
    <name evidence="7" type="ORF">FY550_09855</name>
</gene>